<dbReference type="PANTHER" id="PTHR43876">
    <property type="entry name" value="UBIQUINONE BIOSYNTHESIS MONOOXYGENASE COQ6, MITOCHONDRIAL"/>
    <property type="match status" value="1"/>
</dbReference>
<dbReference type="NCBIfam" id="NF005421">
    <property type="entry name" value="PRK06996.1"/>
    <property type="match status" value="1"/>
</dbReference>
<dbReference type="Gene3D" id="3.30.9.10">
    <property type="entry name" value="D-Amino Acid Oxidase, subunit A, domain 2"/>
    <property type="match status" value="1"/>
</dbReference>
<evidence type="ECO:0000256" key="1">
    <source>
        <dbReference type="ARBA" id="ARBA00001974"/>
    </source>
</evidence>
<dbReference type="SUPFAM" id="SSF51905">
    <property type="entry name" value="FAD/NAD(P)-binding domain"/>
    <property type="match status" value="1"/>
</dbReference>
<proteinExistence type="inferred from homology"/>
<accession>A0ABT3ZN32</accession>
<reference evidence="9" key="1">
    <citation type="submission" date="2022-11" db="EMBL/GenBank/DDBJ databases">
        <title>Robbsia betulipollinis sp. nov., isolated from pollen of birch (Betula pendula).</title>
        <authorList>
            <person name="Shi H."/>
            <person name="Ambika Manirajan B."/>
            <person name="Ratering S."/>
            <person name="Geissler-Plaum R."/>
            <person name="Schnell S."/>
        </authorList>
    </citation>
    <scope>NUCLEOTIDE SEQUENCE</scope>
    <source>
        <strain evidence="9">Bb-Pol-6</strain>
    </source>
</reference>
<comment type="similarity">
    <text evidence="3">Belongs to the UbiH/COQ6 family.</text>
</comment>
<comment type="pathway">
    <text evidence="2">Cofactor biosynthesis; ubiquinone biosynthesis.</text>
</comment>
<protein>
    <submittedName>
        <fullName evidence="9">UbiH/UbiF/VisC/COQ6 family ubiquinone biosynthesis hydroxylase</fullName>
    </submittedName>
</protein>
<dbReference type="InterPro" id="IPR036188">
    <property type="entry name" value="FAD/NAD-bd_sf"/>
</dbReference>
<dbReference type="EMBL" id="JAPMXC010000001">
    <property type="protein sequence ID" value="MCY0387363.1"/>
    <property type="molecule type" value="Genomic_DNA"/>
</dbReference>
<dbReference type="Pfam" id="PF01494">
    <property type="entry name" value="FAD_binding_3"/>
    <property type="match status" value="1"/>
</dbReference>
<keyword evidence="5" id="KW-0274">FAD</keyword>
<organism evidence="9 10">
    <name type="scientific">Robbsia betulipollinis</name>
    <dbReference type="NCBI Taxonomy" id="2981849"/>
    <lineage>
        <taxon>Bacteria</taxon>
        <taxon>Pseudomonadati</taxon>
        <taxon>Pseudomonadota</taxon>
        <taxon>Betaproteobacteria</taxon>
        <taxon>Burkholderiales</taxon>
        <taxon>Burkholderiaceae</taxon>
        <taxon>Robbsia</taxon>
    </lineage>
</organism>
<evidence type="ECO:0000256" key="4">
    <source>
        <dbReference type="ARBA" id="ARBA00022630"/>
    </source>
</evidence>
<dbReference type="InterPro" id="IPR018168">
    <property type="entry name" value="Ubi_Hdrlase_CS"/>
</dbReference>
<evidence type="ECO:0000313" key="10">
    <source>
        <dbReference type="Proteomes" id="UP001082899"/>
    </source>
</evidence>
<dbReference type="NCBIfam" id="TIGR01988">
    <property type="entry name" value="Ubi-OHases"/>
    <property type="match status" value="1"/>
</dbReference>
<evidence type="ECO:0000256" key="3">
    <source>
        <dbReference type="ARBA" id="ARBA00005349"/>
    </source>
</evidence>
<keyword evidence="9" id="KW-0830">Ubiquinone</keyword>
<keyword evidence="4" id="KW-0285">Flavoprotein</keyword>
<sequence length="450" mass="47204">MSADADTDAAAFDCDIAIVGAGPVGLALAGALARRSATAALSIVLIDARDAAAAHRDPRVLALSYGSRTLLEPLGWPAAATPIEEIHISQRGRFGRTRIDRREHDLPALGYVLRYGALTAALRAGLDRTIAAGARVRVLEHSTVRDDLQDEHGVTVRMATASMPSSAAAAAAAAAAIDATADDAASVDTAEAAPRSLRARLLIHAEGGLFDAQAAAGMHPRSRDYQQTAIVGSVRCSAALPRVAWERFTDEGPVALLPLAESGQARPAGSSDRPDVQGSEPADYALVWCQTPEQAARRMQLPDSAFLAELDTAFGARVGKFTQLAGRAMFPLGLNRRDRLVDRRAAAIGNAAQTLHPVAGQGLNLGLRDAQALAAALGQHGATPAALADYARRRQRDRAVTIGMTDLLARGFTVDLAPVAALRGLALAALDWLPGAKSLLARQMMFGQRR</sequence>
<dbReference type="InterPro" id="IPR002938">
    <property type="entry name" value="FAD-bd"/>
</dbReference>
<dbReference type="PANTHER" id="PTHR43876:SF7">
    <property type="entry name" value="UBIQUINONE BIOSYNTHESIS MONOOXYGENASE COQ6, MITOCHONDRIAL"/>
    <property type="match status" value="1"/>
</dbReference>
<evidence type="ECO:0000259" key="8">
    <source>
        <dbReference type="Pfam" id="PF01494"/>
    </source>
</evidence>
<name>A0ABT3ZN32_9BURK</name>
<comment type="caution">
    <text evidence="9">The sequence shown here is derived from an EMBL/GenBank/DDBJ whole genome shotgun (WGS) entry which is preliminary data.</text>
</comment>
<comment type="cofactor">
    <cofactor evidence="1">
        <name>FAD</name>
        <dbReference type="ChEBI" id="CHEBI:57692"/>
    </cofactor>
</comment>
<gene>
    <name evidence="9" type="ORF">OVY01_08970</name>
</gene>
<keyword evidence="6" id="KW-0560">Oxidoreductase</keyword>
<evidence type="ECO:0000256" key="7">
    <source>
        <dbReference type="ARBA" id="ARBA00023033"/>
    </source>
</evidence>
<evidence type="ECO:0000256" key="6">
    <source>
        <dbReference type="ARBA" id="ARBA00023002"/>
    </source>
</evidence>
<feature type="domain" description="FAD-binding" evidence="8">
    <location>
        <begin position="13"/>
        <end position="395"/>
    </location>
</feature>
<keyword evidence="7" id="KW-0503">Monooxygenase</keyword>
<dbReference type="Gene3D" id="3.50.50.60">
    <property type="entry name" value="FAD/NAD(P)-binding domain"/>
    <property type="match status" value="2"/>
</dbReference>
<dbReference type="PRINTS" id="PR00420">
    <property type="entry name" value="RNGMNOXGNASE"/>
</dbReference>
<evidence type="ECO:0000256" key="5">
    <source>
        <dbReference type="ARBA" id="ARBA00022827"/>
    </source>
</evidence>
<dbReference type="InterPro" id="IPR010971">
    <property type="entry name" value="UbiH/COQ6"/>
</dbReference>
<evidence type="ECO:0000256" key="2">
    <source>
        <dbReference type="ARBA" id="ARBA00004749"/>
    </source>
</evidence>
<dbReference type="PROSITE" id="PS01304">
    <property type="entry name" value="UBIH"/>
    <property type="match status" value="1"/>
</dbReference>
<evidence type="ECO:0000313" key="9">
    <source>
        <dbReference type="EMBL" id="MCY0387363.1"/>
    </source>
</evidence>
<dbReference type="Proteomes" id="UP001082899">
    <property type="component" value="Unassembled WGS sequence"/>
</dbReference>
<dbReference type="InterPro" id="IPR051205">
    <property type="entry name" value="UbiH/COQ6_monooxygenase"/>
</dbReference>
<keyword evidence="10" id="KW-1185">Reference proteome</keyword>